<feature type="compositionally biased region" description="Basic and acidic residues" evidence="1">
    <location>
        <begin position="1"/>
        <end position="18"/>
    </location>
</feature>
<evidence type="ECO:0000313" key="3">
    <source>
        <dbReference type="EMBL" id="MCK2221629.1"/>
    </source>
</evidence>
<keyword evidence="2" id="KW-0472">Membrane</keyword>
<gene>
    <name evidence="3" type="ORF">MF672_048670</name>
</gene>
<evidence type="ECO:0000256" key="1">
    <source>
        <dbReference type="SAM" id="MobiDB-lite"/>
    </source>
</evidence>
<keyword evidence="2" id="KW-1133">Transmembrane helix</keyword>
<name>A0ABT0GAJ0_9ACTN</name>
<dbReference type="EMBL" id="JAKRKC020000003">
    <property type="protein sequence ID" value="MCK2221629.1"/>
    <property type="molecule type" value="Genomic_DNA"/>
</dbReference>
<keyword evidence="2" id="KW-0812">Transmembrane</keyword>
<organism evidence="3 4">
    <name type="scientific">Actinomadura luzonensis</name>
    <dbReference type="NCBI Taxonomy" id="2805427"/>
    <lineage>
        <taxon>Bacteria</taxon>
        <taxon>Bacillati</taxon>
        <taxon>Actinomycetota</taxon>
        <taxon>Actinomycetes</taxon>
        <taxon>Streptosporangiales</taxon>
        <taxon>Thermomonosporaceae</taxon>
        <taxon>Actinomadura</taxon>
    </lineage>
</organism>
<feature type="transmembrane region" description="Helical" evidence="2">
    <location>
        <begin position="89"/>
        <end position="111"/>
    </location>
</feature>
<comment type="caution">
    <text evidence="3">The sequence shown here is derived from an EMBL/GenBank/DDBJ whole genome shotgun (WGS) entry which is preliminary data.</text>
</comment>
<protein>
    <submittedName>
        <fullName evidence="3">Uncharacterized protein</fullName>
    </submittedName>
</protein>
<reference evidence="3 4" key="1">
    <citation type="submission" date="2022-04" db="EMBL/GenBank/DDBJ databases">
        <title>Genome draft of Actinomadura sp. ATCC 31491.</title>
        <authorList>
            <person name="Shi X."/>
            <person name="Du Y."/>
        </authorList>
    </citation>
    <scope>NUCLEOTIDE SEQUENCE [LARGE SCALE GENOMIC DNA]</scope>
    <source>
        <strain evidence="3 4">ATCC 31491</strain>
    </source>
</reference>
<feature type="region of interest" description="Disordered" evidence="1">
    <location>
        <begin position="1"/>
        <end position="82"/>
    </location>
</feature>
<evidence type="ECO:0000313" key="4">
    <source>
        <dbReference type="Proteomes" id="UP001317259"/>
    </source>
</evidence>
<feature type="region of interest" description="Disordered" evidence="1">
    <location>
        <begin position="151"/>
        <end position="172"/>
    </location>
</feature>
<proteinExistence type="predicted"/>
<dbReference type="Proteomes" id="UP001317259">
    <property type="component" value="Unassembled WGS sequence"/>
</dbReference>
<accession>A0ABT0GAJ0</accession>
<evidence type="ECO:0000256" key="2">
    <source>
        <dbReference type="SAM" id="Phobius"/>
    </source>
</evidence>
<keyword evidence="4" id="KW-1185">Reference proteome</keyword>
<sequence length="172" mass="18270">MADHDRDAGSRGEEEAPRDPTPGGPQGAAKADSAPTDAYGAPRLRYGQIPPGPRDYPTAGYPSPNWDSPGEPPRPASFRDRLRGRRAQLAGAGLAGVVLGTLLGGTAVAMLNDGHDRVDHGSVYWERRGPQRLPGFCRPDDDGGRLCVVPMPPRMEQPRMEPLPDTGPTSTG</sequence>
<dbReference type="RefSeq" id="WP_242373213.1">
    <property type="nucleotide sequence ID" value="NZ_JAKRKC020000003.1"/>
</dbReference>